<evidence type="ECO:0000256" key="1">
    <source>
        <dbReference type="SAM" id="Phobius"/>
    </source>
</evidence>
<accession>A0ABU9J429</accession>
<keyword evidence="1" id="KW-1133">Transmembrane helix</keyword>
<keyword evidence="3" id="KW-1185">Reference proteome</keyword>
<protein>
    <recommendedName>
        <fullName evidence="4">DUF2569 domain-containing protein</fullName>
    </recommendedName>
</protein>
<dbReference type="RefSeq" id="WP_341726810.1">
    <property type="nucleotide sequence ID" value="NZ_JBBWWT010000007.1"/>
</dbReference>
<keyword evidence="1" id="KW-0812">Transmembrane</keyword>
<dbReference type="Proteomes" id="UP001459204">
    <property type="component" value="Unassembled WGS sequence"/>
</dbReference>
<feature type="transmembrane region" description="Helical" evidence="1">
    <location>
        <begin position="106"/>
        <end position="125"/>
    </location>
</feature>
<gene>
    <name evidence="2" type="ORF">AAD027_14865</name>
</gene>
<evidence type="ECO:0000313" key="2">
    <source>
        <dbReference type="EMBL" id="MEL1265639.1"/>
    </source>
</evidence>
<sequence>MRSLPLTWRQGPSAVVAPWFLLAALAATALDLGFAMLFWAGEGVAPLRIPQSIAAWAVGAEAFAGGARTAAMGVLVYLALIWGLARLHAMAARRLPVLRRNPVRGGLLYGASMYVVVFHLAVPLFAVDGAAPARLDWIMACVLAYMLLIGLPCAWATHRMLRH</sequence>
<reference evidence="2 3" key="1">
    <citation type="submission" date="2024-04" db="EMBL/GenBank/DDBJ databases">
        <title>Draft genome sequence of Pseudoxanthomonas putridarboris WD12.</title>
        <authorList>
            <person name="Oh J."/>
        </authorList>
    </citation>
    <scope>NUCLEOTIDE SEQUENCE [LARGE SCALE GENOMIC DNA]</scope>
    <source>
        <strain evidence="2 3">WD12</strain>
    </source>
</reference>
<proteinExistence type="predicted"/>
<evidence type="ECO:0008006" key="4">
    <source>
        <dbReference type="Google" id="ProtNLM"/>
    </source>
</evidence>
<evidence type="ECO:0000313" key="3">
    <source>
        <dbReference type="Proteomes" id="UP001459204"/>
    </source>
</evidence>
<organism evidence="2 3">
    <name type="scientific">Pseudoxanthomonas putridarboris</name>
    <dbReference type="NCBI Taxonomy" id="752605"/>
    <lineage>
        <taxon>Bacteria</taxon>
        <taxon>Pseudomonadati</taxon>
        <taxon>Pseudomonadota</taxon>
        <taxon>Gammaproteobacteria</taxon>
        <taxon>Lysobacterales</taxon>
        <taxon>Lysobacteraceae</taxon>
        <taxon>Pseudoxanthomonas</taxon>
    </lineage>
</organism>
<feature type="transmembrane region" description="Helical" evidence="1">
    <location>
        <begin position="137"/>
        <end position="157"/>
    </location>
</feature>
<feature type="transmembrane region" description="Helical" evidence="1">
    <location>
        <begin position="53"/>
        <end position="85"/>
    </location>
</feature>
<comment type="caution">
    <text evidence="2">The sequence shown here is derived from an EMBL/GenBank/DDBJ whole genome shotgun (WGS) entry which is preliminary data.</text>
</comment>
<dbReference type="EMBL" id="JBBWWT010000007">
    <property type="protein sequence ID" value="MEL1265639.1"/>
    <property type="molecule type" value="Genomic_DNA"/>
</dbReference>
<name>A0ABU9J429_9GAMM</name>
<keyword evidence="1" id="KW-0472">Membrane</keyword>